<organism evidence="1 2">
    <name type="scientific">Cyprinodon variegatus</name>
    <name type="common">Sheepshead minnow</name>
    <dbReference type="NCBI Taxonomy" id="28743"/>
    <lineage>
        <taxon>Eukaryota</taxon>
        <taxon>Metazoa</taxon>
        <taxon>Chordata</taxon>
        <taxon>Craniata</taxon>
        <taxon>Vertebrata</taxon>
        <taxon>Euteleostomi</taxon>
        <taxon>Actinopterygii</taxon>
        <taxon>Neopterygii</taxon>
        <taxon>Teleostei</taxon>
        <taxon>Neoteleostei</taxon>
        <taxon>Acanthomorphata</taxon>
        <taxon>Ovalentaria</taxon>
        <taxon>Atherinomorphae</taxon>
        <taxon>Cyprinodontiformes</taxon>
        <taxon>Cyprinodontidae</taxon>
        <taxon>Cyprinodon</taxon>
    </lineage>
</organism>
<evidence type="ECO:0000313" key="2">
    <source>
        <dbReference type="Proteomes" id="UP000265020"/>
    </source>
</evidence>
<proteinExistence type="predicted"/>
<dbReference type="AlphaFoldDB" id="A0A3Q2DRC7"/>
<reference evidence="1" key="2">
    <citation type="submission" date="2025-09" db="UniProtKB">
        <authorList>
            <consortium name="Ensembl"/>
        </authorList>
    </citation>
    <scope>IDENTIFICATION</scope>
</reference>
<dbReference type="Ensembl" id="ENSCVAT00000010192.1">
    <property type="protein sequence ID" value="ENSCVAP00000022077.1"/>
    <property type="gene ID" value="ENSCVAG00000000986.1"/>
</dbReference>
<name>A0A3Q2DRC7_CYPVA</name>
<evidence type="ECO:0000313" key="1">
    <source>
        <dbReference type="Ensembl" id="ENSCVAP00000022077.1"/>
    </source>
</evidence>
<accession>A0A3Q2DRC7</accession>
<keyword evidence="2" id="KW-1185">Reference proteome</keyword>
<dbReference type="Proteomes" id="UP000265020">
    <property type="component" value="Unassembled WGS sequence"/>
</dbReference>
<sequence length="79" mass="8886">CVVKDSNKFFLSLLTSRKLSCVTGFLDLLSRKIPARQLNRKTSYTEQGKTSTCSVQVSIGNPSYKSVWVELQVDLMRKG</sequence>
<reference evidence="1" key="1">
    <citation type="submission" date="2025-08" db="UniProtKB">
        <authorList>
            <consortium name="Ensembl"/>
        </authorList>
    </citation>
    <scope>IDENTIFICATION</scope>
</reference>
<protein>
    <submittedName>
        <fullName evidence="1">Uncharacterized protein</fullName>
    </submittedName>
</protein>